<gene>
    <name evidence="1" type="ORF">AC625_02520</name>
</gene>
<name>A0A0K9GPM2_9BACI</name>
<evidence type="ECO:0000313" key="1">
    <source>
        <dbReference type="EMBL" id="KMY48526.1"/>
    </source>
</evidence>
<dbReference type="PATRIC" id="fig|1679170.3.peg.500"/>
<reference evidence="2" key="1">
    <citation type="submission" date="2015-07" db="EMBL/GenBank/DDBJ databases">
        <title>Genome sequencing project for genomic taxonomy and phylogenomics of Bacillus-like bacteria.</title>
        <authorList>
            <person name="Liu B."/>
            <person name="Wang J."/>
            <person name="Zhu Y."/>
            <person name="Liu G."/>
            <person name="Chen Q."/>
            <person name="Chen Z."/>
            <person name="Lan J."/>
            <person name="Che J."/>
            <person name="Ge C."/>
            <person name="Shi H."/>
            <person name="Pan Z."/>
            <person name="Liu X."/>
        </authorList>
    </citation>
    <scope>NUCLEOTIDE SEQUENCE [LARGE SCALE GENOMIC DNA]</scope>
    <source>
        <strain evidence="2">FJAT-27997</strain>
    </source>
</reference>
<dbReference type="InterPro" id="IPR007612">
    <property type="entry name" value="LOR"/>
</dbReference>
<dbReference type="Pfam" id="PF04525">
    <property type="entry name" value="LOR"/>
    <property type="match status" value="1"/>
</dbReference>
<organism evidence="1 2">
    <name type="scientific">Peribacillus loiseleuriae</name>
    <dbReference type="NCBI Taxonomy" id="1679170"/>
    <lineage>
        <taxon>Bacteria</taxon>
        <taxon>Bacillati</taxon>
        <taxon>Bacillota</taxon>
        <taxon>Bacilli</taxon>
        <taxon>Bacillales</taxon>
        <taxon>Bacillaceae</taxon>
        <taxon>Peribacillus</taxon>
    </lineage>
</organism>
<protein>
    <recommendedName>
        <fullName evidence="3">LURP-one-related family protein</fullName>
    </recommendedName>
</protein>
<evidence type="ECO:0000313" key="2">
    <source>
        <dbReference type="Proteomes" id="UP000037146"/>
    </source>
</evidence>
<dbReference type="AlphaFoldDB" id="A0A0K9GPM2"/>
<dbReference type="OrthoDB" id="2692055at2"/>
<dbReference type="Proteomes" id="UP000037146">
    <property type="component" value="Unassembled WGS sequence"/>
</dbReference>
<sequence length="172" mass="19490">MDHQILFLNDNFFSSGTTIIYDENKTQVGELDLKSAFSSSVDVLNQTGSVIVSGKFRTLRNRWVVTDYDQNELGELRQRFAFFSKKYEYDAGKRGVYEIKSEAFSRQYEIYDSQSKLLVKFEKVSGFFSSAAYRLSSYETSMPAWEWIAVVMGVNAIIKRNNSAAANSGGAT</sequence>
<comment type="caution">
    <text evidence="1">The sequence shown here is derived from an EMBL/GenBank/DDBJ whole genome shotgun (WGS) entry which is preliminary data.</text>
</comment>
<evidence type="ECO:0008006" key="3">
    <source>
        <dbReference type="Google" id="ProtNLM"/>
    </source>
</evidence>
<dbReference type="EMBL" id="LFZW01000001">
    <property type="protein sequence ID" value="KMY48526.1"/>
    <property type="molecule type" value="Genomic_DNA"/>
</dbReference>
<keyword evidence="2" id="KW-1185">Reference proteome</keyword>
<proteinExistence type="predicted"/>
<accession>A0A0K9GPM2</accession>
<dbReference type="RefSeq" id="WP_049679851.1">
    <property type="nucleotide sequence ID" value="NZ_LFZW01000001.1"/>
</dbReference>